<reference evidence="1" key="2">
    <citation type="submission" date="2021-03" db="UniProtKB">
        <authorList>
            <consortium name="EnsemblPlants"/>
        </authorList>
    </citation>
    <scope>IDENTIFICATION</scope>
</reference>
<dbReference type="AlphaFoldDB" id="A0A803PIF5"/>
<name>A0A803PIF5_CANSA</name>
<evidence type="ECO:0000313" key="2">
    <source>
        <dbReference type="Proteomes" id="UP000596661"/>
    </source>
</evidence>
<dbReference type="EMBL" id="UZAU01000366">
    <property type="status" value="NOT_ANNOTATED_CDS"/>
    <property type="molecule type" value="Genomic_DNA"/>
</dbReference>
<dbReference type="Proteomes" id="UP000596661">
    <property type="component" value="Chromosome 4"/>
</dbReference>
<protein>
    <submittedName>
        <fullName evidence="1">Uncharacterized protein</fullName>
    </submittedName>
</protein>
<proteinExistence type="predicted"/>
<dbReference type="OMA" id="TMAGISY"/>
<organism evidence="1 2">
    <name type="scientific">Cannabis sativa</name>
    <name type="common">Hemp</name>
    <name type="synonym">Marijuana</name>
    <dbReference type="NCBI Taxonomy" id="3483"/>
    <lineage>
        <taxon>Eukaryota</taxon>
        <taxon>Viridiplantae</taxon>
        <taxon>Streptophyta</taxon>
        <taxon>Embryophyta</taxon>
        <taxon>Tracheophyta</taxon>
        <taxon>Spermatophyta</taxon>
        <taxon>Magnoliopsida</taxon>
        <taxon>eudicotyledons</taxon>
        <taxon>Gunneridae</taxon>
        <taxon>Pentapetalae</taxon>
        <taxon>rosids</taxon>
        <taxon>fabids</taxon>
        <taxon>Rosales</taxon>
        <taxon>Cannabaceae</taxon>
        <taxon>Cannabis</taxon>
    </lineage>
</organism>
<accession>A0A803PIF5</accession>
<reference evidence="1" key="1">
    <citation type="submission" date="2018-11" db="EMBL/GenBank/DDBJ databases">
        <authorList>
            <person name="Grassa J C."/>
        </authorList>
    </citation>
    <scope>NUCLEOTIDE SEQUENCE [LARGE SCALE GENOMIC DNA]</scope>
</reference>
<dbReference type="EnsemblPlants" id="evm.model.04.700">
    <property type="protein sequence ID" value="cds.evm.model.04.700"/>
    <property type="gene ID" value="evm.TU.04.700"/>
</dbReference>
<dbReference type="Gramene" id="evm.model.04.700">
    <property type="protein sequence ID" value="cds.evm.model.04.700"/>
    <property type="gene ID" value="evm.TU.04.700"/>
</dbReference>
<evidence type="ECO:0000313" key="1">
    <source>
        <dbReference type="EnsemblPlants" id="cds.evm.model.04.700"/>
    </source>
</evidence>
<dbReference type="PANTHER" id="PTHR33240:SF15">
    <property type="entry name" value="GAG-PRO-LIKE PROTEIN"/>
    <property type="match status" value="1"/>
</dbReference>
<keyword evidence="2" id="KW-1185">Reference proteome</keyword>
<sequence>MGLTLEDLEPCKQLVYSFSRAGIAPCGKVKLPLTIGTTPKQTTIMATFIVVDVKSPYNMMLGRLAFYDLRAISSVYHLSIKFPTMAGISYFLGNQEKPHKCYNASLSLAKKTSSIGMASEGTKNKTSSVAMALVGRESPLPQKLKR</sequence>
<dbReference type="PANTHER" id="PTHR33240">
    <property type="entry name" value="OS08G0508500 PROTEIN"/>
    <property type="match status" value="1"/>
</dbReference>